<reference evidence="3" key="1">
    <citation type="submission" date="2023-06" db="EMBL/GenBank/DDBJ databases">
        <title>Genome-scale phylogeny and comparative genomics of the fungal order Sordariales.</title>
        <authorList>
            <consortium name="Lawrence Berkeley National Laboratory"/>
            <person name="Hensen N."/>
            <person name="Bonometti L."/>
            <person name="Westerberg I."/>
            <person name="Brannstrom I.O."/>
            <person name="Guillou S."/>
            <person name="Cros-Aarteil S."/>
            <person name="Calhoun S."/>
            <person name="Haridas S."/>
            <person name="Kuo A."/>
            <person name="Mondo S."/>
            <person name="Pangilinan J."/>
            <person name="Riley R."/>
            <person name="Labutti K."/>
            <person name="Andreopoulos B."/>
            <person name="Lipzen A."/>
            <person name="Chen C."/>
            <person name="Yanf M."/>
            <person name="Daum C."/>
            <person name="Ng V."/>
            <person name="Clum A."/>
            <person name="Steindorff A."/>
            <person name="Ohm R."/>
            <person name="Martin F."/>
            <person name="Silar P."/>
            <person name="Natvig D."/>
            <person name="Lalanne C."/>
            <person name="Gautier V."/>
            <person name="Ament-Velasquez S.L."/>
            <person name="Kruys A."/>
            <person name="Hutchinson M.I."/>
            <person name="Powell A.J."/>
            <person name="Barry K."/>
            <person name="Miller A.N."/>
            <person name="Grigoriev I.V."/>
            <person name="Debuchy R."/>
            <person name="Gladieux P."/>
            <person name="Thoren M.H."/>
            <person name="Johannesson H."/>
        </authorList>
    </citation>
    <scope>NUCLEOTIDE SEQUENCE</scope>
    <source>
        <strain evidence="3">SMH2532-1</strain>
    </source>
</reference>
<dbReference type="PANTHER" id="PTHR22935:SF97">
    <property type="entry name" value="BETA-LACTAMASE-RELATED DOMAIN-CONTAINING PROTEIN"/>
    <property type="match status" value="1"/>
</dbReference>
<dbReference type="Pfam" id="PF26335">
    <property type="entry name" value="ARB_00930_C"/>
    <property type="match status" value="1"/>
</dbReference>
<dbReference type="InterPro" id="IPR051478">
    <property type="entry name" value="Beta-lactamase-like_AB/R"/>
</dbReference>
<dbReference type="PANTHER" id="PTHR22935">
    <property type="entry name" value="PENICILLIN-BINDING PROTEIN"/>
    <property type="match status" value="1"/>
</dbReference>
<evidence type="ECO:0000259" key="1">
    <source>
        <dbReference type="Pfam" id="PF00144"/>
    </source>
</evidence>
<name>A0AA39XX78_9PEZI</name>
<dbReference type="Gene3D" id="3.40.710.10">
    <property type="entry name" value="DD-peptidase/beta-lactamase superfamily"/>
    <property type="match status" value="1"/>
</dbReference>
<dbReference type="Pfam" id="PF00144">
    <property type="entry name" value="Beta-lactamase"/>
    <property type="match status" value="1"/>
</dbReference>
<accession>A0AA39XX78</accession>
<evidence type="ECO:0000313" key="4">
    <source>
        <dbReference type="Proteomes" id="UP001174936"/>
    </source>
</evidence>
<dbReference type="Proteomes" id="UP001174936">
    <property type="component" value="Unassembled WGS sequence"/>
</dbReference>
<dbReference type="SUPFAM" id="SSF56601">
    <property type="entry name" value="beta-lactamase/transpeptidase-like"/>
    <property type="match status" value="1"/>
</dbReference>
<dbReference type="InterPro" id="IPR012338">
    <property type="entry name" value="Beta-lactam/transpept-like"/>
</dbReference>
<evidence type="ECO:0000313" key="3">
    <source>
        <dbReference type="EMBL" id="KAK0641455.1"/>
    </source>
</evidence>
<proteinExistence type="predicted"/>
<dbReference type="EMBL" id="JAULSV010000006">
    <property type="protein sequence ID" value="KAK0641455.1"/>
    <property type="molecule type" value="Genomic_DNA"/>
</dbReference>
<evidence type="ECO:0000259" key="2">
    <source>
        <dbReference type="Pfam" id="PF26335"/>
    </source>
</evidence>
<dbReference type="AlphaFoldDB" id="A0AA39XX78"/>
<sequence length="547" mass="58918">MVTSQLVAAQNCPILGPAYPAVTNIAAPKLTAAKARFEKALESVNRSTTSFAIQVYSAHDDEPIYSTYHTATDQVGAAAVGPDTIWRVFSVSKAITVYAFLARLGDGYWNEPITKYIPELADAPVRDPIRDVNWAEVTLGSLAGQSSGITRDYSLRDGSTVQSQIPGFRMLEDSEIVKCGSFGLRTCNRTEAMRMITKTYPWALSDQTPNYSTLAFQLLAYAAENITGESFPDIVANQLIKPLNLTRTSVPIPHNETNVVNYPTLAWDLDLGDLSPGGGYSQSASDLSALGRSILRSTLLPRALTRRWLTPATHTGTLRNSMGLPWEIMRHPVPATLASPTTTRNVDVYTKQGGGGVYTTLIGLSPDHDIGVSILTAGDETQAAFNTIRDTFLDVWLGAAEEAARDQAQATYEGTYASDGSNSSVVVGLSPGEPALFVNQVISNGTDVLEYVVDAAGLGGKKGEFGLWLYPMGLVDEGGEKGGKRVAFRGWPGVVGEKPSETCGSWAESDRLRWGNYPGDLYVFEVDQGGKAVAVENPGLGRVFWRV</sequence>
<organism evidence="3 4">
    <name type="scientific">Cercophora newfieldiana</name>
    <dbReference type="NCBI Taxonomy" id="92897"/>
    <lineage>
        <taxon>Eukaryota</taxon>
        <taxon>Fungi</taxon>
        <taxon>Dikarya</taxon>
        <taxon>Ascomycota</taxon>
        <taxon>Pezizomycotina</taxon>
        <taxon>Sordariomycetes</taxon>
        <taxon>Sordariomycetidae</taxon>
        <taxon>Sordariales</taxon>
        <taxon>Lasiosphaeriaceae</taxon>
        <taxon>Cercophora</taxon>
    </lineage>
</organism>
<dbReference type="InterPro" id="IPR001466">
    <property type="entry name" value="Beta-lactam-related"/>
</dbReference>
<dbReference type="InterPro" id="IPR058664">
    <property type="entry name" value="ARB_00930-like_C"/>
</dbReference>
<keyword evidence="4" id="KW-1185">Reference proteome</keyword>
<protein>
    <submittedName>
        <fullName evidence="3">Beta-lactamase/transpeptidase-like protein</fullName>
    </submittedName>
</protein>
<feature type="domain" description="Beta-lactamase-related" evidence="1">
    <location>
        <begin position="54"/>
        <end position="382"/>
    </location>
</feature>
<feature type="domain" description="Beta-lactamase-like ARB-00930-like C-terminal" evidence="2">
    <location>
        <begin position="404"/>
        <end position="543"/>
    </location>
</feature>
<gene>
    <name evidence="3" type="ORF">B0T16DRAFT_380173</name>
</gene>
<comment type="caution">
    <text evidence="3">The sequence shown here is derived from an EMBL/GenBank/DDBJ whole genome shotgun (WGS) entry which is preliminary data.</text>
</comment>